<comment type="caution">
    <text evidence="1">The sequence shown here is derived from an EMBL/GenBank/DDBJ whole genome shotgun (WGS) entry which is preliminary data.</text>
</comment>
<name>A0ABD3JRB3_EUCGL</name>
<keyword evidence="2" id="KW-1185">Reference proteome</keyword>
<evidence type="ECO:0000313" key="2">
    <source>
        <dbReference type="Proteomes" id="UP001634007"/>
    </source>
</evidence>
<evidence type="ECO:0000313" key="1">
    <source>
        <dbReference type="EMBL" id="KAL3728783.1"/>
    </source>
</evidence>
<proteinExistence type="predicted"/>
<accession>A0ABD3JRB3</accession>
<protein>
    <submittedName>
        <fullName evidence="1">Uncharacterized protein</fullName>
    </submittedName>
</protein>
<sequence length="51" mass="5815">MSSIGASCAHLYAMKERQDEKLKKMEEVGGDSNDYNNNSGFAWNKKFHPYS</sequence>
<dbReference type="Proteomes" id="UP001634007">
    <property type="component" value="Unassembled WGS sequence"/>
</dbReference>
<organism evidence="1 2">
    <name type="scientific">Eucalyptus globulus</name>
    <name type="common">Tasmanian blue gum</name>
    <dbReference type="NCBI Taxonomy" id="34317"/>
    <lineage>
        <taxon>Eukaryota</taxon>
        <taxon>Viridiplantae</taxon>
        <taxon>Streptophyta</taxon>
        <taxon>Embryophyta</taxon>
        <taxon>Tracheophyta</taxon>
        <taxon>Spermatophyta</taxon>
        <taxon>Magnoliopsida</taxon>
        <taxon>eudicotyledons</taxon>
        <taxon>Gunneridae</taxon>
        <taxon>Pentapetalae</taxon>
        <taxon>rosids</taxon>
        <taxon>malvids</taxon>
        <taxon>Myrtales</taxon>
        <taxon>Myrtaceae</taxon>
        <taxon>Myrtoideae</taxon>
        <taxon>Eucalypteae</taxon>
        <taxon>Eucalyptus</taxon>
    </lineage>
</organism>
<gene>
    <name evidence="1" type="ORF">ACJRO7_033374</name>
</gene>
<reference evidence="1 2" key="1">
    <citation type="submission" date="2024-11" db="EMBL/GenBank/DDBJ databases">
        <title>Chromosome-level genome assembly of Eucalyptus globulus Labill. provides insights into its genome evolution.</title>
        <authorList>
            <person name="Li X."/>
        </authorList>
    </citation>
    <scope>NUCLEOTIDE SEQUENCE [LARGE SCALE GENOMIC DNA]</scope>
    <source>
        <strain evidence="1">CL2024</strain>
        <tissue evidence="1">Fresh tender leaves</tissue>
    </source>
</reference>
<dbReference type="AlphaFoldDB" id="A0ABD3JRB3"/>
<dbReference type="EMBL" id="JBJKBG010000008">
    <property type="protein sequence ID" value="KAL3728783.1"/>
    <property type="molecule type" value="Genomic_DNA"/>
</dbReference>